<accession>A0A452UTE9</accession>
<dbReference type="GO" id="GO:0016491">
    <property type="term" value="F:oxidoreductase activity"/>
    <property type="evidence" value="ECO:0007669"/>
    <property type="project" value="TreeGrafter"/>
</dbReference>
<protein>
    <submittedName>
        <fullName evidence="3">Uncharacterized protein</fullName>
    </submittedName>
</protein>
<comment type="similarity">
    <text evidence="1">Belongs to the short-chain dehydrogenases/reductases (SDR) family.</text>
</comment>
<feature type="region of interest" description="Disordered" evidence="2">
    <location>
        <begin position="92"/>
        <end position="111"/>
    </location>
</feature>
<dbReference type="Ensembl" id="ENSUMAT00000028899.1">
    <property type="protein sequence ID" value="ENSUMAP00000024395.1"/>
    <property type="gene ID" value="ENSUMAG00000017756.1"/>
</dbReference>
<evidence type="ECO:0000256" key="2">
    <source>
        <dbReference type="SAM" id="MobiDB-lite"/>
    </source>
</evidence>
<dbReference type="PANTHER" id="PTHR43313">
    <property type="entry name" value="SHORT-CHAIN DEHYDROGENASE/REDUCTASE FAMILY 9C"/>
    <property type="match status" value="1"/>
</dbReference>
<dbReference type="AlphaFoldDB" id="A0A452UTE9"/>
<organism evidence="3">
    <name type="scientific">Ursus maritimus</name>
    <name type="common">Polar bear</name>
    <name type="synonym">Thalarctos maritimus</name>
    <dbReference type="NCBI Taxonomy" id="29073"/>
    <lineage>
        <taxon>Eukaryota</taxon>
        <taxon>Metazoa</taxon>
        <taxon>Chordata</taxon>
        <taxon>Craniata</taxon>
        <taxon>Vertebrata</taxon>
        <taxon>Euteleostomi</taxon>
        <taxon>Mammalia</taxon>
        <taxon>Eutheria</taxon>
        <taxon>Laurasiatheria</taxon>
        <taxon>Carnivora</taxon>
        <taxon>Caniformia</taxon>
        <taxon>Ursidae</taxon>
        <taxon>Ursus</taxon>
    </lineage>
</organism>
<reference evidence="3" key="1">
    <citation type="submission" date="2019-03" db="UniProtKB">
        <authorList>
            <consortium name="Ensembl"/>
        </authorList>
    </citation>
    <scope>IDENTIFICATION</scope>
</reference>
<dbReference type="PANTHER" id="PTHR43313:SF48">
    <property type="match status" value="1"/>
</dbReference>
<dbReference type="OMA" id="QWVEHAT"/>
<name>A0A452UTE9_URSMA</name>
<dbReference type="GO" id="GO:0008202">
    <property type="term" value="P:steroid metabolic process"/>
    <property type="evidence" value="ECO:0007669"/>
    <property type="project" value="TreeGrafter"/>
</dbReference>
<sequence>LWVYTVSQRRLYHLLYQSQERQVWVDRLQDNDDLIVMCDSGFGHLLARQLDLRGLRVLAACLTEKGAQQLRDQTSDRLEGTWLAQWVEHATPDAGAGGGVSLSPTLGVELT</sequence>
<evidence type="ECO:0000313" key="3">
    <source>
        <dbReference type="Ensembl" id="ENSUMAP00000024395"/>
    </source>
</evidence>
<dbReference type="GeneTree" id="ENSGT00940000162028"/>
<proteinExistence type="inferred from homology"/>
<evidence type="ECO:0000256" key="1">
    <source>
        <dbReference type="ARBA" id="ARBA00006484"/>
    </source>
</evidence>